<dbReference type="InterPro" id="IPR058627">
    <property type="entry name" value="MdtA-like_C"/>
</dbReference>
<name>A0A7Y9FRR0_9SPHN</name>
<dbReference type="Gene3D" id="2.40.50.100">
    <property type="match status" value="1"/>
</dbReference>
<dbReference type="Proteomes" id="UP000517753">
    <property type="component" value="Unassembled WGS sequence"/>
</dbReference>
<dbReference type="Pfam" id="PF25954">
    <property type="entry name" value="Beta-barrel_RND_2"/>
    <property type="match status" value="1"/>
</dbReference>
<dbReference type="PANTHER" id="PTHR30097:SF15">
    <property type="entry name" value="CATION EFFLUX SYSTEM PROTEIN CUSB"/>
    <property type="match status" value="1"/>
</dbReference>
<keyword evidence="7" id="KW-1185">Reference proteome</keyword>
<comment type="caution">
    <text evidence="6">The sequence shown here is derived from an EMBL/GenBank/DDBJ whole genome shotgun (WGS) entry which is preliminary data.</text>
</comment>
<feature type="domain" description="Multidrug resistance protein MdtA-like C-terminal permuted SH3" evidence="5">
    <location>
        <begin position="352"/>
        <end position="410"/>
    </location>
</feature>
<reference evidence="6 7" key="1">
    <citation type="submission" date="2020-08" db="EMBL/GenBank/DDBJ databases">
        <title>The Agave Microbiome: Exploring the role of microbial communities in plant adaptations to desert environments.</title>
        <authorList>
            <person name="Partida-Martinez L.P."/>
        </authorList>
    </citation>
    <scope>NUCLEOTIDE SEQUENCE [LARGE SCALE GENOMIC DNA]</scope>
    <source>
        <strain evidence="6 7">AS2.3</strain>
    </source>
</reference>
<evidence type="ECO:0000313" key="7">
    <source>
        <dbReference type="Proteomes" id="UP000517753"/>
    </source>
</evidence>
<proteinExistence type="inferred from homology"/>
<dbReference type="InterPro" id="IPR006143">
    <property type="entry name" value="RND_pump_MFP"/>
</dbReference>
<dbReference type="Gene3D" id="2.40.420.20">
    <property type="match status" value="1"/>
</dbReference>
<organism evidence="6 7">
    <name type="scientific">Sphingomonas melonis</name>
    <dbReference type="NCBI Taxonomy" id="152682"/>
    <lineage>
        <taxon>Bacteria</taxon>
        <taxon>Pseudomonadati</taxon>
        <taxon>Pseudomonadota</taxon>
        <taxon>Alphaproteobacteria</taxon>
        <taxon>Sphingomonadales</taxon>
        <taxon>Sphingomonadaceae</taxon>
        <taxon>Sphingomonas</taxon>
    </lineage>
</organism>
<accession>A0A7Y9FRR0</accession>
<keyword evidence="2" id="KW-0813">Transport</keyword>
<dbReference type="SUPFAM" id="SSF111369">
    <property type="entry name" value="HlyD-like secretion proteins"/>
    <property type="match status" value="1"/>
</dbReference>
<dbReference type="Pfam" id="PF25967">
    <property type="entry name" value="RND-MFP_C"/>
    <property type="match status" value="1"/>
</dbReference>
<dbReference type="EMBL" id="JACCBY010000010">
    <property type="protein sequence ID" value="NYD92258.1"/>
    <property type="molecule type" value="Genomic_DNA"/>
</dbReference>
<dbReference type="InterPro" id="IPR058792">
    <property type="entry name" value="Beta-barrel_RND_2"/>
</dbReference>
<comment type="similarity">
    <text evidence="1">Belongs to the membrane fusion protein (MFP) (TC 8.A.1) family.</text>
</comment>
<evidence type="ECO:0000259" key="5">
    <source>
        <dbReference type="Pfam" id="PF25967"/>
    </source>
</evidence>
<dbReference type="GO" id="GO:0015679">
    <property type="term" value="P:plasma membrane copper ion transport"/>
    <property type="evidence" value="ECO:0007669"/>
    <property type="project" value="TreeGrafter"/>
</dbReference>
<dbReference type="GO" id="GO:0022857">
    <property type="term" value="F:transmembrane transporter activity"/>
    <property type="evidence" value="ECO:0007669"/>
    <property type="project" value="InterPro"/>
</dbReference>
<sequence length="421" mass="44132">MMHATEHPEPLAPATTLSRSAQWRWLAIVAVVLAGVVLLVMLIGRLTHHEETPPPPPPPGTFRPSKEQMATLSTMRVGMGAADARTLASGAITVDGDHSTPVLMPYTGQVVRVLVDAGQRVTQGQPLLLVRTSDFVDARNALFAAHAAYQNAQAQLATATRTAERQKLIYETAGGAQKDYQQAQTDLAAAQATARTAAAALGAARDKLAVLGKSAGEIRRLEGAGEVSGIHDVTTLHAPISGLVAARDVSPGQYVSQGGDKPVMTITDPSRVWLVAQVAESDAEAIHVGDSATVTTPALPGRRFQARIDLVGAALDPQTHRLPVRAAIANPDGALKPQMFASFQIHRAQTGNAIRVPAAAVIHEGDQARVWVVRPDGLLVARDVVAGDAQDGQIVINKGLTPGERIVTAGALFVNEAGIGE</sequence>
<dbReference type="NCBIfam" id="TIGR01730">
    <property type="entry name" value="RND_mfp"/>
    <property type="match status" value="1"/>
</dbReference>
<dbReference type="GO" id="GO:0016020">
    <property type="term" value="C:membrane"/>
    <property type="evidence" value="ECO:0007669"/>
    <property type="project" value="InterPro"/>
</dbReference>
<protein>
    <submittedName>
        <fullName evidence="6">Cobalt-zinc-cadmium efflux system membrane fusion protein</fullName>
    </submittedName>
</protein>
<feature type="domain" description="CusB-like beta-barrel" evidence="4">
    <location>
        <begin position="271"/>
        <end position="348"/>
    </location>
</feature>
<dbReference type="FunFam" id="2.40.30.170:FF:000010">
    <property type="entry name" value="Efflux RND transporter periplasmic adaptor subunit"/>
    <property type="match status" value="1"/>
</dbReference>
<keyword evidence="3" id="KW-1133">Transmembrane helix</keyword>
<evidence type="ECO:0000259" key="4">
    <source>
        <dbReference type="Pfam" id="PF25954"/>
    </source>
</evidence>
<dbReference type="Gene3D" id="1.10.287.470">
    <property type="entry name" value="Helix hairpin bin"/>
    <property type="match status" value="1"/>
</dbReference>
<evidence type="ECO:0000313" key="6">
    <source>
        <dbReference type="EMBL" id="NYD92258.1"/>
    </source>
</evidence>
<dbReference type="GO" id="GO:0060003">
    <property type="term" value="P:copper ion export"/>
    <property type="evidence" value="ECO:0007669"/>
    <property type="project" value="TreeGrafter"/>
</dbReference>
<feature type="transmembrane region" description="Helical" evidence="3">
    <location>
        <begin position="23"/>
        <end position="43"/>
    </location>
</feature>
<evidence type="ECO:0000256" key="3">
    <source>
        <dbReference type="SAM" id="Phobius"/>
    </source>
</evidence>
<dbReference type="AlphaFoldDB" id="A0A7Y9FRR0"/>
<dbReference type="GO" id="GO:0030288">
    <property type="term" value="C:outer membrane-bounded periplasmic space"/>
    <property type="evidence" value="ECO:0007669"/>
    <property type="project" value="TreeGrafter"/>
</dbReference>
<dbReference type="InterPro" id="IPR051909">
    <property type="entry name" value="MFP_Cation_Efflux"/>
</dbReference>
<evidence type="ECO:0000256" key="1">
    <source>
        <dbReference type="ARBA" id="ARBA00009477"/>
    </source>
</evidence>
<dbReference type="Gene3D" id="2.40.30.170">
    <property type="match status" value="1"/>
</dbReference>
<keyword evidence="3" id="KW-0812">Transmembrane</keyword>
<keyword evidence="3" id="KW-0472">Membrane</keyword>
<gene>
    <name evidence="6" type="ORF">HD841_004080</name>
</gene>
<evidence type="ECO:0000256" key="2">
    <source>
        <dbReference type="ARBA" id="ARBA00022448"/>
    </source>
</evidence>
<dbReference type="GO" id="GO:0046914">
    <property type="term" value="F:transition metal ion binding"/>
    <property type="evidence" value="ECO:0007669"/>
    <property type="project" value="TreeGrafter"/>
</dbReference>
<dbReference type="PANTHER" id="PTHR30097">
    <property type="entry name" value="CATION EFFLUX SYSTEM PROTEIN CUSB"/>
    <property type="match status" value="1"/>
</dbReference>